<name>A0ABV9P7C4_9FLAO</name>
<dbReference type="RefSeq" id="WP_379742450.1">
    <property type="nucleotide sequence ID" value="NZ_JBHSGW010000026.1"/>
</dbReference>
<comment type="caution">
    <text evidence="2">The sequence shown here is derived from an EMBL/GenBank/DDBJ whole genome shotgun (WGS) entry which is preliminary data.</text>
</comment>
<evidence type="ECO:0000256" key="1">
    <source>
        <dbReference type="SAM" id="SignalP"/>
    </source>
</evidence>
<accession>A0ABV9P7C4</accession>
<proteinExistence type="predicted"/>
<protein>
    <recommendedName>
        <fullName evidence="4">C1q domain-containing protein</fullName>
    </recommendedName>
</protein>
<evidence type="ECO:0008006" key="4">
    <source>
        <dbReference type="Google" id="ProtNLM"/>
    </source>
</evidence>
<dbReference type="InterPro" id="IPR008983">
    <property type="entry name" value="Tumour_necrosis_fac-like_dom"/>
</dbReference>
<dbReference type="Proteomes" id="UP001595885">
    <property type="component" value="Unassembled WGS sequence"/>
</dbReference>
<feature type="signal peptide" evidence="1">
    <location>
        <begin position="1"/>
        <end position="18"/>
    </location>
</feature>
<evidence type="ECO:0000313" key="2">
    <source>
        <dbReference type="EMBL" id="MFC4740651.1"/>
    </source>
</evidence>
<sequence length="225" mass="24279">MKKIYLLFFIFSFISIHSQVGIGTTNPTADLDINGTLRIRTTNSNLNESAAKDSILVSDNLGNIARISSKQIIESHLKTFIKGNFSSSSSVGLSLTSNTAIIPFNATEFDMNTEYNSTSSVYTAKQDGIYQIYVQIKGSGVSVATSFGVQILKNGTVISQNSFANVGISVLGIGLVNVTPPLRNLQTLTQLTTGDTIQFNVTSNLGSVTLVGNREDCYFTINQVR</sequence>
<keyword evidence="3" id="KW-1185">Reference proteome</keyword>
<organism evidence="2 3">
    <name type="scientific">Flavobacterium ponti</name>
    <dbReference type="NCBI Taxonomy" id="665133"/>
    <lineage>
        <taxon>Bacteria</taxon>
        <taxon>Pseudomonadati</taxon>
        <taxon>Bacteroidota</taxon>
        <taxon>Flavobacteriia</taxon>
        <taxon>Flavobacteriales</taxon>
        <taxon>Flavobacteriaceae</taxon>
        <taxon>Flavobacterium</taxon>
    </lineage>
</organism>
<dbReference type="EMBL" id="JBHSGW010000026">
    <property type="protein sequence ID" value="MFC4740651.1"/>
    <property type="molecule type" value="Genomic_DNA"/>
</dbReference>
<reference evidence="3" key="1">
    <citation type="journal article" date="2019" name="Int. J. Syst. Evol. Microbiol.">
        <title>The Global Catalogue of Microorganisms (GCM) 10K type strain sequencing project: providing services to taxonomists for standard genome sequencing and annotation.</title>
        <authorList>
            <consortium name="The Broad Institute Genomics Platform"/>
            <consortium name="The Broad Institute Genome Sequencing Center for Infectious Disease"/>
            <person name="Wu L."/>
            <person name="Ma J."/>
        </authorList>
    </citation>
    <scope>NUCLEOTIDE SEQUENCE [LARGE SCALE GENOMIC DNA]</scope>
    <source>
        <strain evidence="3">CCUG 50349</strain>
    </source>
</reference>
<gene>
    <name evidence="2" type="ORF">ACFO3U_11675</name>
</gene>
<feature type="chain" id="PRO_5045574097" description="C1q domain-containing protein" evidence="1">
    <location>
        <begin position="19"/>
        <end position="225"/>
    </location>
</feature>
<dbReference type="Gene3D" id="2.60.120.40">
    <property type="match status" value="1"/>
</dbReference>
<evidence type="ECO:0000313" key="3">
    <source>
        <dbReference type="Proteomes" id="UP001595885"/>
    </source>
</evidence>
<dbReference type="SUPFAM" id="SSF49842">
    <property type="entry name" value="TNF-like"/>
    <property type="match status" value="1"/>
</dbReference>
<keyword evidence="1" id="KW-0732">Signal</keyword>